<keyword evidence="8" id="KW-1185">Reference proteome</keyword>
<organism evidence="7 8">
    <name type="scientific">Oleoguttula mirabilis</name>
    <dbReference type="NCBI Taxonomy" id="1507867"/>
    <lineage>
        <taxon>Eukaryota</taxon>
        <taxon>Fungi</taxon>
        <taxon>Dikarya</taxon>
        <taxon>Ascomycota</taxon>
        <taxon>Pezizomycotina</taxon>
        <taxon>Dothideomycetes</taxon>
        <taxon>Dothideomycetidae</taxon>
        <taxon>Mycosphaerellales</taxon>
        <taxon>Teratosphaeriaceae</taxon>
        <taxon>Oleoguttula</taxon>
    </lineage>
</organism>
<evidence type="ECO:0000256" key="4">
    <source>
        <dbReference type="ARBA" id="ARBA00022989"/>
    </source>
</evidence>
<evidence type="ECO:0000256" key="3">
    <source>
        <dbReference type="ARBA" id="ARBA00022692"/>
    </source>
</evidence>
<evidence type="ECO:0008006" key="9">
    <source>
        <dbReference type="Google" id="ProtNLM"/>
    </source>
</evidence>
<dbReference type="AlphaFoldDB" id="A0AAV9JU06"/>
<accession>A0AAV9JU06</accession>
<proteinExistence type="inferred from homology"/>
<keyword evidence="3 6" id="KW-0812">Transmembrane</keyword>
<keyword evidence="5 6" id="KW-0472">Membrane</keyword>
<comment type="caution">
    <text evidence="7">The sequence shown here is derived from an EMBL/GenBank/DDBJ whole genome shotgun (WGS) entry which is preliminary data.</text>
</comment>
<name>A0AAV9JU06_9PEZI</name>
<keyword evidence="4 6" id="KW-1133">Transmembrane helix</keyword>
<evidence type="ECO:0000256" key="1">
    <source>
        <dbReference type="ARBA" id="ARBA00004370"/>
    </source>
</evidence>
<comment type="subcellular location">
    <subcellularLocation>
        <location evidence="1">Membrane</location>
    </subcellularLocation>
</comment>
<dbReference type="GO" id="GO:0016020">
    <property type="term" value="C:membrane"/>
    <property type="evidence" value="ECO:0007669"/>
    <property type="project" value="UniProtKB-SubCell"/>
</dbReference>
<evidence type="ECO:0000256" key="5">
    <source>
        <dbReference type="ARBA" id="ARBA00023136"/>
    </source>
</evidence>
<dbReference type="EMBL" id="JAVFHQ010000007">
    <property type="protein sequence ID" value="KAK4548491.1"/>
    <property type="molecule type" value="Genomic_DNA"/>
</dbReference>
<dbReference type="Pfam" id="PF04930">
    <property type="entry name" value="FUN14"/>
    <property type="match status" value="1"/>
</dbReference>
<comment type="similarity">
    <text evidence="2">Belongs to the FUN14 family.</text>
</comment>
<feature type="transmembrane region" description="Helical" evidence="6">
    <location>
        <begin position="103"/>
        <end position="122"/>
    </location>
</feature>
<reference evidence="7 8" key="1">
    <citation type="submission" date="2021-11" db="EMBL/GenBank/DDBJ databases">
        <title>Black yeast isolated from Biological Soil Crust.</title>
        <authorList>
            <person name="Kurbessoian T."/>
        </authorList>
    </citation>
    <scope>NUCLEOTIDE SEQUENCE [LARGE SCALE GENOMIC DNA]</scope>
    <source>
        <strain evidence="7 8">CCFEE 5522</strain>
    </source>
</reference>
<gene>
    <name evidence="7" type="ORF">LTR36_009401</name>
</gene>
<evidence type="ECO:0000256" key="6">
    <source>
        <dbReference type="SAM" id="Phobius"/>
    </source>
</evidence>
<protein>
    <recommendedName>
        <fullName evidence="9">Fun14 family protein</fullName>
    </recommendedName>
</protein>
<dbReference type="InterPro" id="IPR007014">
    <property type="entry name" value="FUN14"/>
</dbReference>
<sequence length="165" mass="17894">MASRLLNPSAFHLRTPMMAAGLGFSGAILLHQTFRSRRLLRLDTAATSVGPKDWSFSQYQNDARTPVIKKDGKLNASAVRQLSAGSIIGLIAGLGVSTFSKTLAILLGLLVVGVQVAENYGIRLIPYQRLQRYVKNVDLRSAVQDNVAFKVSFGTMFALSGFSSF</sequence>
<feature type="transmembrane region" description="Helical" evidence="6">
    <location>
        <begin position="12"/>
        <end position="31"/>
    </location>
</feature>
<evidence type="ECO:0000313" key="7">
    <source>
        <dbReference type="EMBL" id="KAK4548491.1"/>
    </source>
</evidence>
<evidence type="ECO:0000313" key="8">
    <source>
        <dbReference type="Proteomes" id="UP001324427"/>
    </source>
</evidence>
<evidence type="ECO:0000256" key="2">
    <source>
        <dbReference type="ARBA" id="ARBA00009160"/>
    </source>
</evidence>
<dbReference type="Proteomes" id="UP001324427">
    <property type="component" value="Unassembled WGS sequence"/>
</dbReference>
<feature type="transmembrane region" description="Helical" evidence="6">
    <location>
        <begin position="78"/>
        <end position="97"/>
    </location>
</feature>